<proteinExistence type="predicted"/>
<dbReference type="EMBL" id="LS483412">
    <property type="protein sequence ID" value="SQG89469.1"/>
    <property type="molecule type" value="Genomic_DNA"/>
</dbReference>
<dbReference type="Gene3D" id="3.60.15.10">
    <property type="entry name" value="Ribonuclease Z/Hydroxyacylglutathione hydrolase-like"/>
    <property type="match status" value="1"/>
</dbReference>
<accession>A0AAX2IUQ9</accession>
<feature type="transmembrane region" description="Helical" evidence="6">
    <location>
        <begin position="283"/>
        <end position="299"/>
    </location>
</feature>
<feature type="transmembrane region" description="Helical" evidence="6">
    <location>
        <begin position="438"/>
        <end position="459"/>
    </location>
</feature>
<feature type="transmembrane region" description="Helical" evidence="6">
    <location>
        <begin position="381"/>
        <end position="401"/>
    </location>
</feature>
<evidence type="ECO:0000259" key="8">
    <source>
        <dbReference type="Pfam" id="PF03772"/>
    </source>
</evidence>
<dbReference type="InterPro" id="IPR004477">
    <property type="entry name" value="ComEC_N"/>
</dbReference>
<dbReference type="InterPro" id="IPR004797">
    <property type="entry name" value="Competence_ComEC/Rec2"/>
</dbReference>
<comment type="subcellular location">
    <subcellularLocation>
        <location evidence="1">Cell membrane</location>
        <topology evidence="1">Multi-pass membrane protein</topology>
    </subcellularLocation>
</comment>
<evidence type="ECO:0000313" key="10">
    <source>
        <dbReference type="EMBL" id="SQG89469.1"/>
    </source>
</evidence>
<dbReference type="RefSeq" id="WP_027223680.1">
    <property type="nucleotide sequence ID" value="NZ_CAAAIJ010000006.1"/>
</dbReference>
<dbReference type="CDD" id="cd07731">
    <property type="entry name" value="ComA-like_MBL-fold"/>
    <property type="match status" value="1"/>
</dbReference>
<feature type="transmembrane region" description="Helical" evidence="6">
    <location>
        <begin position="311"/>
        <end position="342"/>
    </location>
</feature>
<keyword evidence="2" id="KW-1003">Cell membrane</keyword>
<dbReference type="InterPro" id="IPR035681">
    <property type="entry name" value="ComA-like_MBL"/>
</dbReference>
<name>A0AAX2IUQ9_LEGPN</name>
<dbReference type="InterPro" id="IPR036866">
    <property type="entry name" value="RibonucZ/Hydroxyglut_hydro"/>
</dbReference>
<dbReference type="Proteomes" id="UP000249566">
    <property type="component" value="Chromosome 1"/>
</dbReference>
<dbReference type="PANTHER" id="PTHR30619:SF1">
    <property type="entry name" value="RECOMBINATION PROTEIN 2"/>
    <property type="match status" value="1"/>
</dbReference>
<feature type="transmembrane region" description="Helical" evidence="6">
    <location>
        <begin position="221"/>
        <end position="242"/>
    </location>
</feature>
<reference evidence="10 11" key="1">
    <citation type="submission" date="2018-06" db="EMBL/GenBank/DDBJ databases">
        <authorList>
            <consortium name="Pathogen Informatics"/>
            <person name="Doyle S."/>
        </authorList>
    </citation>
    <scope>NUCLEOTIDE SEQUENCE [LARGE SCALE GENOMIC DNA]</scope>
    <source>
        <strain evidence="10 11">NCTC12272</strain>
    </source>
</reference>
<evidence type="ECO:0000256" key="2">
    <source>
        <dbReference type="ARBA" id="ARBA00022475"/>
    </source>
</evidence>
<feature type="transmembrane region" description="Helical" evidence="6">
    <location>
        <begin position="254"/>
        <end position="276"/>
    </location>
</feature>
<evidence type="ECO:0000256" key="5">
    <source>
        <dbReference type="ARBA" id="ARBA00023136"/>
    </source>
</evidence>
<feature type="domain" description="DUF4131" evidence="9">
    <location>
        <begin position="20"/>
        <end position="158"/>
    </location>
</feature>
<dbReference type="Pfam" id="PF03772">
    <property type="entry name" value="Competence"/>
    <property type="match status" value="1"/>
</dbReference>
<dbReference type="Pfam" id="PF00753">
    <property type="entry name" value="Lactamase_B"/>
    <property type="match status" value="1"/>
</dbReference>
<feature type="domain" description="ComEC/Rec2-related protein" evidence="8">
    <location>
        <begin position="199"/>
        <end position="464"/>
    </location>
</feature>
<feature type="transmembrane region" description="Helical" evidence="6">
    <location>
        <begin position="36"/>
        <end position="54"/>
    </location>
</feature>
<evidence type="ECO:0000256" key="1">
    <source>
        <dbReference type="ARBA" id="ARBA00004651"/>
    </source>
</evidence>
<keyword evidence="4 6" id="KW-1133">Transmembrane helix</keyword>
<keyword evidence="3 6" id="KW-0812">Transmembrane</keyword>
<evidence type="ECO:0000259" key="9">
    <source>
        <dbReference type="Pfam" id="PF13567"/>
    </source>
</evidence>
<dbReference type="NCBIfam" id="TIGR00361">
    <property type="entry name" value="ComEC_Rec2"/>
    <property type="match status" value="1"/>
</dbReference>
<dbReference type="InterPro" id="IPR001279">
    <property type="entry name" value="Metallo-B-lactamas"/>
</dbReference>
<dbReference type="GO" id="GO:0030420">
    <property type="term" value="P:establishment of competence for transformation"/>
    <property type="evidence" value="ECO:0007669"/>
    <property type="project" value="InterPro"/>
</dbReference>
<keyword evidence="5 6" id="KW-0472">Membrane</keyword>
<dbReference type="InterPro" id="IPR025405">
    <property type="entry name" value="DUF4131"/>
</dbReference>
<dbReference type="Pfam" id="PF13567">
    <property type="entry name" value="DUF4131"/>
    <property type="match status" value="1"/>
</dbReference>
<feature type="transmembrane region" description="Helical" evidence="6">
    <location>
        <begin position="354"/>
        <end position="375"/>
    </location>
</feature>
<dbReference type="NCBIfam" id="TIGR00360">
    <property type="entry name" value="ComEC_N-term"/>
    <property type="match status" value="1"/>
</dbReference>
<evidence type="ECO:0000256" key="4">
    <source>
        <dbReference type="ARBA" id="ARBA00022989"/>
    </source>
</evidence>
<evidence type="ECO:0000256" key="3">
    <source>
        <dbReference type="ARBA" id="ARBA00022692"/>
    </source>
</evidence>
<dbReference type="InterPro" id="IPR052159">
    <property type="entry name" value="Competence_DNA_uptake"/>
</dbReference>
<feature type="transmembrane region" description="Helical" evidence="6">
    <location>
        <begin position="12"/>
        <end position="30"/>
    </location>
</feature>
<organism evidence="10 11">
    <name type="scientific">Legionella pneumophila subsp. pascullei</name>
    <dbReference type="NCBI Taxonomy" id="91890"/>
    <lineage>
        <taxon>Bacteria</taxon>
        <taxon>Pseudomonadati</taxon>
        <taxon>Pseudomonadota</taxon>
        <taxon>Gammaproteobacteria</taxon>
        <taxon>Legionellales</taxon>
        <taxon>Legionellaceae</taxon>
        <taxon>Legionella</taxon>
    </lineage>
</organism>
<dbReference type="PANTHER" id="PTHR30619">
    <property type="entry name" value="DNA INTERNALIZATION/COMPETENCE PROTEIN COMEC/REC2"/>
    <property type="match status" value="1"/>
</dbReference>
<dbReference type="GO" id="GO:0005886">
    <property type="term" value="C:plasma membrane"/>
    <property type="evidence" value="ECO:0007669"/>
    <property type="project" value="UniProtKB-SubCell"/>
</dbReference>
<evidence type="ECO:0000256" key="6">
    <source>
        <dbReference type="SAM" id="Phobius"/>
    </source>
</evidence>
<dbReference type="SUPFAM" id="SSF56281">
    <property type="entry name" value="Metallo-hydrolase/oxidoreductase"/>
    <property type="match status" value="1"/>
</dbReference>
<sequence>MEIFCFLTGILYAYTYNIYLTLAVPLLFYITPRYPIVLFFLAGWGFALIHQWIVSPKRMPDTQVITQAQLEGTIASIPMQRPNKTQFHFAIEKINNKPAQGLIQLTWYNKPPALRAGQQWQLSVKLKKPRNFRNPGGFNYVRYLATRHIHWAGYIRYGNNKLISNHPSTFSWLTVREKIADALTKLAPDTETAGIIEALTINITHHISPEHWNLFRRTGTVHLFGISGEHIALVSGVFFIVIRWLWSMSYRCCLFLPANTIASIGGLLAALPYAFLAGFEPPVQRALIGCVLYTIYAIGKQRFSQWQIWRYALFLVLCIEPHAVFLQGFYFSFLAVACLLLTHQRWPLKNYKKTLALQLSCLIGLMPLTLHWYSYGSINGFLANLFAIPLVSFLIVPLALMTMIMSSFDWSWILMKPLAVFVALLLKGLTYVEQIAGINITLSITSVTMMLAMTAGLFLRVLLPVKPFKHLAILWIIIPLFPPHTAIYQGEALINILDVGQGLAVAIQTQHHVLLYDTGDSFFQGSDLGQMAIIPFFRSSGIKTIDNIVISHPDKDHKGGLNSIEKEMQVNQLIVNDPHFYKRGSNCHSYPQWQWDGVSFRFLPIRESFTKKNNNSCILQVSNSTGRVLLTGDIEKAAEDYLIRNYGSQLASEILVVPHHGSKTSSSYRFLLEVNPLYAIASLGFDNRFKFPHSKTLQSMKTLGITFFRTDECGMARIKLPSSGKINKPTCMQAKSVAALNAQ</sequence>
<feature type="transmembrane region" description="Helical" evidence="6">
    <location>
        <begin position="413"/>
        <end position="432"/>
    </location>
</feature>
<gene>
    <name evidence="10" type="primary">comA</name>
    <name evidence="10" type="ORF">NCTC12272_00652</name>
</gene>
<dbReference type="AlphaFoldDB" id="A0AAX2IUQ9"/>
<protein>
    <submittedName>
        <fullName evidence="10">DNA uptake/competence protein ComA</fullName>
    </submittedName>
</protein>
<feature type="domain" description="Metallo-beta-lactamase" evidence="7">
    <location>
        <begin position="498"/>
        <end position="683"/>
    </location>
</feature>
<evidence type="ECO:0000313" key="11">
    <source>
        <dbReference type="Proteomes" id="UP000249566"/>
    </source>
</evidence>
<evidence type="ECO:0000259" key="7">
    <source>
        <dbReference type="Pfam" id="PF00753"/>
    </source>
</evidence>